<dbReference type="SUPFAM" id="SSF55729">
    <property type="entry name" value="Acyl-CoA N-acyltransferases (Nat)"/>
    <property type="match status" value="1"/>
</dbReference>
<dbReference type="PANTHER" id="PTHR43877">
    <property type="entry name" value="AMINOALKYLPHOSPHONATE N-ACETYLTRANSFERASE-RELATED-RELATED"/>
    <property type="match status" value="1"/>
</dbReference>
<dbReference type="Gene3D" id="3.40.630.30">
    <property type="match status" value="1"/>
</dbReference>
<comment type="caution">
    <text evidence="4">The sequence shown here is derived from an EMBL/GenBank/DDBJ whole genome shotgun (WGS) entry which is preliminary data.</text>
</comment>
<keyword evidence="1" id="KW-0808">Transferase</keyword>
<evidence type="ECO:0000313" key="5">
    <source>
        <dbReference type="Proteomes" id="UP000598996"/>
    </source>
</evidence>
<accession>A0ABS1VYS0</accession>
<dbReference type="PANTHER" id="PTHR43877:SF2">
    <property type="entry name" value="AMINOALKYLPHOSPHONATE N-ACETYLTRANSFERASE-RELATED"/>
    <property type="match status" value="1"/>
</dbReference>
<proteinExistence type="predicted"/>
<dbReference type="EMBL" id="JAENHO010000011">
    <property type="protein sequence ID" value="MBL7259637.1"/>
    <property type="molecule type" value="Genomic_DNA"/>
</dbReference>
<dbReference type="InterPro" id="IPR016181">
    <property type="entry name" value="Acyl_CoA_acyltransferase"/>
</dbReference>
<protein>
    <submittedName>
        <fullName evidence="4">GNAT family N-acetyltransferase</fullName>
    </submittedName>
</protein>
<feature type="domain" description="N-acetyltransferase" evidence="3">
    <location>
        <begin position="21"/>
        <end position="177"/>
    </location>
</feature>
<dbReference type="InterPro" id="IPR050832">
    <property type="entry name" value="Bact_Acetyltransf"/>
</dbReference>
<dbReference type="InterPro" id="IPR000182">
    <property type="entry name" value="GNAT_dom"/>
</dbReference>
<keyword evidence="5" id="KW-1185">Reference proteome</keyword>
<dbReference type="RefSeq" id="WP_202996319.1">
    <property type="nucleotide sequence ID" value="NZ_JAENHO010000011.1"/>
</dbReference>
<evidence type="ECO:0000313" key="4">
    <source>
        <dbReference type="EMBL" id="MBL7259637.1"/>
    </source>
</evidence>
<dbReference type="PROSITE" id="PS51186">
    <property type="entry name" value="GNAT"/>
    <property type="match status" value="1"/>
</dbReference>
<name>A0ABS1VYS0_9ACTN</name>
<dbReference type="Pfam" id="PF00583">
    <property type="entry name" value="Acetyltransf_1"/>
    <property type="match status" value="1"/>
</dbReference>
<organism evidence="4 5">
    <name type="scientific">Paractinoplanes lichenicola</name>
    <dbReference type="NCBI Taxonomy" id="2802976"/>
    <lineage>
        <taxon>Bacteria</taxon>
        <taxon>Bacillati</taxon>
        <taxon>Actinomycetota</taxon>
        <taxon>Actinomycetes</taxon>
        <taxon>Micromonosporales</taxon>
        <taxon>Micromonosporaceae</taxon>
        <taxon>Paractinoplanes</taxon>
    </lineage>
</organism>
<gene>
    <name evidence="4" type="ORF">JKJ07_35505</name>
</gene>
<keyword evidence="2" id="KW-0012">Acyltransferase</keyword>
<dbReference type="Proteomes" id="UP000598996">
    <property type="component" value="Unassembled WGS sequence"/>
</dbReference>
<evidence type="ECO:0000256" key="2">
    <source>
        <dbReference type="ARBA" id="ARBA00023315"/>
    </source>
</evidence>
<reference evidence="4 5" key="1">
    <citation type="submission" date="2021-01" db="EMBL/GenBank/DDBJ databases">
        <title>Actinoplanes sp. nov. LDG1-01 isolated from lichen.</title>
        <authorList>
            <person name="Saeng-In P."/>
            <person name="Phongsopitanun W."/>
            <person name="Kanchanasin P."/>
            <person name="Yuki M."/>
            <person name="Kudo T."/>
            <person name="Ohkuma M."/>
            <person name="Tanasupawat S."/>
        </authorList>
    </citation>
    <scope>NUCLEOTIDE SEQUENCE [LARGE SCALE GENOMIC DNA]</scope>
    <source>
        <strain evidence="4 5">LDG1-01</strain>
    </source>
</reference>
<dbReference type="CDD" id="cd04301">
    <property type="entry name" value="NAT_SF"/>
    <property type="match status" value="1"/>
</dbReference>
<evidence type="ECO:0000259" key="3">
    <source>
        <dbReference type="PROSITE" id="PS51186"/>
    </source>
</evidence>
<evidence type="ECO:0000256" key="1">
    <source>
        <dbReference type="ARBA" id="ARBA00022679"/>
    </source>
</evidence>
<sequence>MVDIERLDGRPAEAEALTAPLMLEYLAWCGERLTAEHGVIFDDSAASVAAHHAEFTRELPHLLGPRGRLLIARDDDRTPVGVGALKPVDAGTAEIKRMYVRPQARGQGVGRAILLRLLTDARANGYATARLETGTFMREAHGLYRSVGFRDRPIFDNTEAALSGLGKFMLHMEIDLVTRG</sequence>